<keyword evidence="2" id="KW-1185">Reference proteome</keyword>
<organism evidence="1 2">
    <name type="scientific">Gossypium arboreum</name>
    <name type="common">Tree cotton</name>
    <name type="synonym">Gossypium nanking</name>
    <dbReference type="NCBI Taxonomy" id="29729"/>
    <lineage>
        <taxon>Eukaryota</taxon>
        <taxon>Viridiplantae</taxon>
        <taxon>Streptophyta</taxon>
        <taxon>Embryophyta</taxon>
        <taxon>Tracheophyta</taxon>
        <taxon>Spermatophyta</taxon>
        <taxon>Magnoliopsida</taxon>
        <taxon>eudicotyledons</taxon>
        <taxon>Gunneridae</taxon>
        <taxon>Pentapetalae</taxon>
        <taxon>rosids</taxon>
        <taxon>malvids</taxon>
        <taxon>Malvales</taxon>
        <taxon>Malvaceae</taxon>
        <taxon>Malvoideae</taxon>
        <taxon>Gossypium</taxon>
    </lineage>
</organism>
<evidence type="ECO:0000313" key="2">
    <source>
        <dbReference type="Proteomes" id="UP001358586"/>
    </source>
</evidence>
<accession>A0ABR0QTJ7</accession>
<gene>
    <name evidence="1" type="ORF">PVK06_005031</name>
</gene>
<evidence type="ECO:0000313" key="1">
    <source>
        <dbReference type="EMBL" id="KAK5842651.1"/>
    </source>
</evidence>
<protein>
    <submittedName>
        <fullName evidence="1">Uncharacterized protein</fullName>
    </submittedName>
</protein>
<sequence length="229" mass="25844">MSGMVNFKEPAEDPIPLGEKHRAQELCIVVPISYIDSQSTVYGTDIDLSTAPETDTVGDDGYVSSDPFDHEVYSDSDPDVDEIRRIVIHNNLGAHISLIDSNAAHAAEFSEYPDLLAAHWLVVNSDPEELFVGQKFESKEKSTEGCNWEVRAAFIQKSQMWEIRKFVGSHTCTSAHITEDHRKPDSKTICTCIMPMVKNIPKIKVSILIAKMQAQFQYRVLYRKVWIAK</sequence>
<dbReference type="Proteomes" id="UP001358586">
    <property type="component" value="Chromosome 2"/>
</dbReference>
<dbReference type="EMBL" id="JARKNE010000002">
    <property type="protein sequence ID" value="KAK5842651.1"/>
    <property type="molecule type" value="Genomic_DNA"/>
</dbReference>
<comment type="caution">
    <text evidence="1">The sequence shown here is derived from an EMBL/GenBank/DDBJ whole genome shotgun (WGS) entry which is preliminary data.</text>
</comment>
<proteinExistence type="predicted"/>
<name>A0ABR0QTJ7_GOSAR</name>
<reference evidence="1 2" key="1">
    <citation type="submission" date="2023-03" db="EMBL/GenBank/DDBJ databases">
        <title>WGS of Gossypium arboreum.</title>
        <authorList>
            <person name="Yu D."/>
        </authorList>
    </citation>
    <scope>NUCLEOTIDE SEQUENCE [LARGE SCALE GENOMIC DNA]</scope>
    <source>
        <tissue evidence="1">Leaf</tissue>
    </source>
</reference>